<organism evidence="1 2">
    <name type="scientific">Candidatus Fervidibacter sacchari</name>
    <dbReference type="NCBI Taxonomy" id="1448929"/>
    <lineage>
        <taxon>Bacteria</taxon>
        <taxon>Candidatus Fervidibacterota</taxon>
        <taxon>Candidatus Fervidibacter</taxon>
    </lineage>
</organism>
<keyword evidence="2" id="KW-1185">Reference proteome</keyword>
<name>A0ABT2EIE5_9BACT</name>
<accession>A0ABT2EIE5</accession>
<evidence type="ECO:0000313" key="1">
    <source>
        <dbReference type="EMBL" id="MCS3917717.1"/>
    </source>
</evidence>
<comment type="caution">
    <text evidence="1">The sequence shown here is derived from an EMBL/GenBank/DDBJ whole genome shotgun (WGS) entry which is preliminary data.</text>
</comment>
<proteinExistence type="predicted"/>
<dbReference type="Proteomes" id="UP001204798">
    <property type="component" value="Unassembled WGS sequence"/>
</dbReference>
<evidence type="ECO:0000313" key="2">
    <source>
        <dbReference type="Proteomes" id="UP001204798"/>
    </source>
</evidence>
<reference evidence="1 2" key="1">
    <citation type="submission" date="2022-08" db="EMBL/GenBank/DDBJ databases">
        <title>Bacterial and archaeal communities from various locations to study Microbial Dark Matter (Phase II).</title>
        <authorList>
            <person name="Stepanauskas R."/>
        </authorList>
    </citation>
    <scope>NUCLEOTIDE SEQUENCE [LARGE SCALE GENOMIC DNA]</scope>
    <source>
        <strain evidence="1 2">PD1</strain>
    </source>
</reference>
<dbReference type="RefSeq" id="WP_259092101.1">
    <property type="nucleotide sequence ID" value="NZ_CP130454.1"/>
</dbReference>
<protein>
    <submittedName>
        <fullName evidence="1">Uncharacterized protein (DUF58 family)</fullName>
    </submittedName>
</protein>
<gene>
    <name evidence="1" type="ORF">M2350_000114</name>
</gene>
<dbReference type="EMBL" id="JANUCP010000001">
    <property type="protein sequence ID" value="MCS3917717.1"/>
    <property type="molecule type" value="Genomic_DNA"/>
</dbReference>
<sequence>MKRWHYALISLIGLVVGWGSVALGRYLMLLTSPVKALPFVLALGDVVEGDNVPFTVHIVNNTNQTLRLVQIECFNLWMLL</sequence>